<dbReference type="Proteomes" id="UP000789831">
    <property type="component" value="Unassembled WGS sequence"/>
</dbReference>
<dbReference type="CDD" id="cd02440">
    <property type="entry name" value="AdoMet_MTases"/>
    <property type="match status" value="1"/>
</dbReference>
<evidence type="ECO:0000313" key="4">
    <source>
        <dbReference type="Proteomes" id="UP000789831"/>
    </source>
</evidence>
<name>A0A9N9F636_9GLOM</name>
<dbReference type="AlphaFoldDB" id="A0A9N9F636"/>
<protein>
    <submittedName>
        <fullName evidence="3">5245_t:CDS:1</fullName>
    </submittedName>
</protein>
<comment type="caution">
    <text evidence="3">The sequence shown here is derived from an EMBL/GenBank/DDBJ whole genome shotgun (WGS) entry which is preliminary data.</text>
</comment>
<dbReference type="Gene3D" id="3.40.50.150">
    <property type="entry name" value="Vaccinia Virus protein VP39"/>
    <property type="match status" value="1"/>
</dbReference>
<proteinExistence type="predicted"/>
<evidence type="ECO:0000313" key="3">
    <source>
        <dbReference type="EMBL" id="CAG8512301.1"/>
    </source>
</evidence>
<keyword evidence="4" id="KW-1185">Reference proteome</keyword>
<dbReference type="OrthoDB" id="2013972at2759"/>
<dbReference type="InterPro" id="IPR029063">
    <property type="entry name" value="SAM-dependent_MTases_sf"/>
</dbReference>
<feature type="region of interest" description="Disordered" evidence="1">
    <location>
        <begin position="1"/>
        <end position="22"/>
    </location>
</feature>
<feature type="domain" description="Methyltransferase" evidence="2">
    <location>
        <begin position="122"/>
        <end position="213"/>
    </location>
</feature>
<dbReference type="PANTHER" id="PTHR43591">
    <property type="entry name" value="METHYLTRANSFERASE"/>
    <property type="match status" value="1"/>
</dbReference>
<sequence length="585" mass="67517">MGQRNSISRRYTKKNNKPLTSANTQNVINALSSSQCITPTTTSSTCLYPRQPSSTSTITSSQKYRYINGRQFHNVADSVYILPNDYEELDRISMQHFLYKAIWEGNFKAPIHRKLMAGDREVLDVGCGPGPWVMEMAMTYPLSNFTGIDISPVQPHEIKPRNSKFYEMNVLSLSFKDGAFDFCHHRSMALCFSKAQYAEKVIPELLRVTKQGGILEIMEVDLVFTNPGPLMKSMMSPYQQFLEQRGMDLYPGARIKEYLEKSGQLKDISYEVIEIPMGSSHGKLAKLMADNYATASKGQGSFFAPFLKMSNEELDSIVDRIFEVEVDEYNTCVKAHRPHQLHIAGRLYIQFPEVEPLKAKLIEVSIGHNKILKLVVYTMPTPKHIQPNNATSKIKLYEKITSMNLPFQLLLPDDLPLSMNLEIGRIYYNLNIKIERKRNLWKFQGSKMSVTYMCLITRYSPMPMPAPVRWTEWDDPKAWKRGLGYDISMNYHTYGPGNPIIVKLALKFLKLDLKVKEERRILGNQFPEIWDARNEWSYALKIDALEGEVNWTTERHHIILMCIIKLRLGLEFLDQKMLIWKESQY</sequence>
<organism evidence="3 4">
    <name type="scientific">Ambispora gerdemannii</name>
    <dbReference type="NCBI Taxonomy" id="144530"/>
    <lineage>
        <taxon>Eukaryota</taxon>
        <taxon>Fungi</taxon>
        <taxon>Fungi incertae sedis</taxon>
        <taxon>Mucoromycota</taxon>
        <taxon>Glomeromycotina</taxon>
        <taxon>Glomeromycetes</taxon>
        <taxon>Archaeosporales</taxon>
        <taxon>Ambisporaceae</taxon>
        <taxon>Ambispora</taxon>
    </lineage>
</organism>
<accession>A0A9N9F636</accession>
<evidence type="ECO:0000259" key="2">
    <source>
        <dbReference type="Pfam" id="PF13649"/>
    </source>
</evidence>
<dbReference type="Pfam" id="PF13649">
    <property type="entry name" value="Methyltransf_25"/>
    <property type="match status" value="1"/>
</dbReference>
<reference evidence="3" key="1">
    <citation type="submission" date="2021-06" db="EMBL/GenBank/DDBJ databases">
        <authorList>
            <person name="Kallberg Y."/>
            <person name="Tangrot J."/>
            <person name="Rosling A."/>
        </authorList>
    </citation>
    <scope>NUCLEOTIDE SEQUENCE</scope>
    <source>
        <strain evidence="3">MT106</strain>
    </source>
</reference>
<dbReference type="SUPFAM" id="SSF53335">
    <property type="entry name" value="S-adenosyl-L-methionine-dependent methyltransferases"/>
    <property type="match status" value="1"/>
</dbReference>
<evidence type="ECO:0000256" key="1">
    <source>
        <dbReference type="SAM" id="MobiDB-lite"/>
    </source>
</evidence>
<dbReference type="EMBL" id="CAJVPL010000586">
    <property type="protein sequence ID" value="CAG8512301.1"/>
    <property type="molecule type" value="Genomic_DNA"/>
</dbReference>
<gene>
    <name evidence="3" type="ORF">AGERDE_LOCUS4805</name>
</gene>
<dbReference type="InterPro" id="IPR041698">
    <property type="entry name" value="Methyltransf_25"/>
</dbReference>